<dbReference type="EMBL" id="JOTN01000002">
    <property type="protein sequence ID" value="KEK20785.1"/>
    <property type="molecule type" value="Genomic_DNA"/>
</dbReference>
<name>A0A073K2R6_9BACI</name>
<dbReference type="GO" id="GO:0006508">
    <property type="term" value="P:proteolysis"/>
    <property type="evidence" value="ECO:0007669"/>
    <property type="project" value="UniProtKB-KW"/>
</dbReference>
<accession>A0A073K2R6</accession>
<dbReference type="Pfam" id="PF05193">
    <property type="entry name" value="Peptidase_M16_C"/>
    <property type="match status" value="1"/>
</dbReference>
<dbReference type="GO" id="GO:0008233">
    <property type="term" value="F:peptidase activity"/>
    <property type="evidence" value="ECO:0007669"/>
    <property type="project" value="UniProtKB-KW"/>
</dbReference>
<dbReference type="Gene3D" id="3.30.830.10">
    <property type="entry name" value="Metalloenzyme, LuxS/M16 peptidase-like"/>
    <property type="match status" value="2"/>
</dbReference>
<dbReference type="STRING" id="574376.BAMA_08305"/>
<dbReference type="PANTHER" id="PTHR11851:SF186">
    <property type="entry name" value="INACTIVE METALLOPROTEASE YMFF-RELATED"/>
    <property type="match status" value="1"/>
</dbReference>
<evidence type="ECO:0000259" key="1">
    <source>
        <dbReference type="Pfam" id="PF05193"/>
    </source>
</evidence>
<reference evidence="2 3" key="1">
    <citation type="submission" date="2014-06" db="EMBL/GenBank/DDBJ databases">
        <title>Draft genome sequence of Bacillus manliponensis JCM 15802 (MCCC 1A00708).</title>
        <authorList>
            <person name="Lai Q."/>
            <person name="Liu Y."/>
            <person name="Shao Z."/>
        </authorList>
    </citation>
    <scope>NUCLEOTIDE SEQUENCE [LARGE SCALE GENOMIC DNA]</scope>
    <source>
        <strain evidence="2 3">JCM 15802</strain>
    </source>
</reference>
<dbReference type="OrthoDB" id="9762085at2"/>
<dbReference type="NCBIfam" id="NF047422">
    <property type="entry name" value="YfmF_fam"/>
    <property type="match status" value="1"/>
</dbReference>
<keyword evidence="2" id="KW-0378">Hydrolase</keyword>
<organism evidence="2 3">
    <name type="scientific">Bacillus manliponensis</name>
    <dbReference type="NCBI Taxonomy" id="574376"/>
    <lineage>
        <taxon>Bacteria</taxon>
        <taxon>Bacillati</taxon>
        <taxon>Bacillota</taxon>
        <taxon>Bacilli</taxon>
        <taxon>Bacillales</taxon>
        <taxon>Bacillaceae</taxon>
        <taxon>Bacillus</taxon>
        <taxon>Bacillus cereus group</taxon>
    </lineage>
</organism>
<dbReference type="RefSeq" id="WP_034635673.1">
    <property type="nucleotide sequence ID" value="NZ_CBCSJC010000001.1"/>
</dbReference>
<keyword evidence="3" id="KW-1185">Reference proteome</keyword>
<dbReference type="InterPro" id="IPR011249">
    <property type="entry name" value="Metalloenz_LuxS/M16"/>
</dbReference>
<keyword evidence="2" id="KW-0645">Protease</keyword>
<dbReference type="eggNOG" id="COG0612">
    <property type="taxonomic scope" value="Bacteria"/>
</dbReference>
<protein>
    <submittedName>
        <fullName evidence="2">Zinc protease</fullName>
    </submittedName>
</protein>
<evidence type="ECO:0000313" key="3">
    <source>
        <dbReference type="Proteomes" id="UP000027822"/>
    </source>
</evidence>
<sequence length="424" mass="48657">MELMKQHTHELGGLRVHIIPTTKYKTNTLVLRLKAPLCEETVTERALLPYVLQSATKEHPSVLKVRQYLEELYGASLVVDVSKKGEEHVISLYMDVANEVYLQDSTPLFEKALAMLAKVLLQPAAEGEAFLQSIVESEKRALVQRIEATLDDKMRYANERLIEEMCKVEAYRFSANGQKEKVSSITKDSLYACYKRVLAEDEMDLYIIGDVAENTADLVRQYFSISPRQPREKKVLLHKRSEKEQEIVEKQELKQSKLNIGYRTYITYRDEDYFALQLFNGLFGGFSHSKLFVNVREKNSLAYYAASRYESHKGLLFVMSGIEAKNYEKAVTIIKEQMKAMQDGEFSEDDMSQTKSMIKNQILETIDTPRGLMELLYHGVVAGYDRPVEEWVTKVDSVTKEEVIKVANHIELDTIYFLHGTEGA</sequence>
<dbReference type="Proteomes" id="UP000027822">
    <property type="component" value="Unassembled WGS sequence"/>
</dbReference>
<dbReference type="InterPro" id="IPR050361">
    <property type="entry name" value="MPP/UQCRC_Complex"/>
</dbReference>
<dbReference type="AlphaFoldDB" id="A0A073K2R6"/>
<feature type="domain" description="Peptidase M16 C-terminal" evidence="1">
    <location>
        <begin position="184"/>
        <end position="356"/>
    </location>
</feature>
<dbReference type="GO" id="GO:0046872">
    <property type="term" value="F:metal ion binding"/>
    <property type="evidence" value="ECO:0007669"/>
    <property type="project" value="InterPro"/>
</dbReference>
<comment type="caution">
    <text evidence="2">The sequence shown here is derived from an EMBL/GenBank/DDBJ whole genome shotgun (WGS) entry which is preliminary data.</text>
</comment>
<proteinExistence type="predicted"/>
<dbReference type="InterPro" id="IPR007863">
    <property type="entry name" value="Peptidase_M16_C"/>
</dbReference>
<dbReference type="SUPFAM" id="SSF63411">
    <property type="entry name" value="LuxS/MPP-like metallohydrolase"/>
    <property type="match status" value="2"/>
</dbReference>
<gene>
    <name evidence="2" type="ORF">BAMA_08305</name>
</gene>
<dbReference type="PANTHER" id="PTHR11851">
    <property type="entry name" value="METALLOPROTEASE"/>
    <property type="match status" value="1"/>
</dbReference>
<evidence type="ECO:0000313" key="2">
    <source>
        <dbReference type="EMBL" id="KEK20785.1"/>
    </source>
</evidence>